<dbReference type="Proteomes" id="UP000070339">
    <property type="component" value="Unassembled WGS sequence"/>
</dbReference>
<keyword evidence="2" id="KW-1185">Reference proteome</keyword>
<accession>A0ABR5V860</accession>
<protein>
    <submittedName>
        <fullName evidence="1">Uncharacterized protein</fullName>
    </submittedName>
</protein>
<proteinExistence type="predicted"/>
<evidence type="ECO:0000313" key="1">
    <source>
        <dbReference type="EMBL" id="KXU17597.1"/>
    </source>
</evidence>
<dbReference type="EMBL" id="LTEB01000032">
    <property type="protein sequence ID" value="KXU17597.1"/>
    <property type="molecule type" value="Genomic_DNA"/>
</dbReference>
<comment type="caution">
    <text evidence="1">The sequence shown here is derived from an EMBL/GenBank/DDBJ whole genome shotgun (WGS) entry which is preliminary data.</text>
</comment>
<dbReference type="RefSeq" id="WP_061924264.1">
    <property type="nucleotide sequence ID" value="NZ_LTEB01000032.1"/>
</dbReference>
<name>A0ABR5V860_9CORY</name>
<organism evidence="1 2">
    <name type="scientific">Corynebacterium simulans</name>
    <dbReference type="NCBI Taxonomy" id="146827"/>
    <lineage>
        <taxon>Bacteria</taxon>
        <taxon>Bacillati</taxon>
        <taxon>Actinomycetota</taxon>
        <taxon>Actinomycetes</taxon>
        <taxon>Mycobacteriales</taxon>
        <taxon>Corynebacteriaceae</taxon>
        <taxon>Corynebacterium</taxon>
    </lineage>
</organism>
<reference evidence="1 2" key="1">
    <citation type="journal article" date="2016" name="Int. J. Syst. Evol. Microbiol.">
        <title>Resolving the Complexity of Human Skin Metagenomes Using Single-Molecule Sequencing.</title>
        <authorList>
            <consortium name="NISC Comparative Sequencing Program"/>
            <person name="Tsai Y.C."/>
            <person name="Conlan S."/>
            <person name="Deming C."/>
            <person name="Segre J.A."/>
            <person name="Kong H.H."/>
            <person name="Korlach J."/>
            <person name="Oh J."/>
        </authorList>
    </citation>
    <scope>NUCLEOTIDE SEQUENCE [LARGE SCALE GENOMIC DNA]</scope>
    <source>
        <strain evidence="1 2">1B08</strain>
    </source>
</reference>
<evidence type="ECO:0000313" key="2">
    <source>
        <dbReference type="Proteomes" id="UP000070339"/>
    </source>
</evidence>
<sequence>MASKKQLEVEAFTASLEQGIDDRLTPIVREYAEERERLVREGRHKDLAVFDALEELENIASSCSDECASGSIWEVIEDLEAVF</sequence>
<gene>
    <name evidence="1" type="ORF">WM41_1870</name>
</gene>